<dbReference type="SUPFAM" id="SSF63829">
    <property type="entry name" value="Calcium-dependent phosphotriesterase"/>
    <property type="match status" value="1"/>
</dbReference>
<dbReference type="EMBL" id="JAVRIA010000002">
    <property type="protein sequence ID" value="MDT0557802.1"/>
    <property type="molecule type" value="Genomic_DNA"/>
</dbReference>
<proteinExistence type="predicted"/>
<evidence type="ECO:0000259" key="1">
    <source>
        <dbReference type="Pfam" id="PF21544"/>
    </source>
</evidence>
<dbReference type="Gene3D" id="2.130.10.10">
    <property type="entry name" value="YVTN repeat-like/Quinoprotein amine dehydrogenase"/>
    <property type="match status" value="2"/>
</dbReference>
<gene>
    <name evidence="2" type="ORF">RM697_04045</name>
</gene>
<dbReference type="RefSeq" id="WP_311426579.1">
    <property type="nucleotide sequence ID" value="NZ_JAVRIA010000002.1"/>
</dbReference>
<feature type="domain" description="PorZ N-terminal beta-propeller" evidence="1">
    <location>
        <begin position="46"/>
        <end position="208"/>
    </location>
</feature>
<dbReference type="Proteomes" id="UP001259492">
    <property type="component" value="Unassembled WGS sequence"/>
</dbReference>
<name>A0ABU2YID9_9FLAO</name>
<dbReference type="InterPro" id="IPR015943">
    <property type="entry name" value="WD40/YVTN_repeat-like_dom_sf"/>
</dbReference>
<protein>
    <submittedName>
        <fullName evidence="2">ABC transporter substrate-binding protein</fullName>
    </submittedName>
</protein>
<accession>A0ABU2YID9</accession>
<reference evidence="2 3" key="1">
    <citation type="submission" date="2023-09" db="EMBL/GenBank/DDBJ databases">
        <authorList>
            <person name="Rey-Velasco X."/>
        </authorList>
    </citation>
    <scope>NUCLEOTIDE SEQUENCE [LARGE SCALE GENOMIC DNA]</scope>
    <source>
        <strain evidence="2 3">W332</strain>
    </source>
</reference>
<organism evidence="2 3">
    <name type="scientific">Microcosmobacter mediterraneus</name>
    <dbReference type="NCBI Taxonomy" id="3075607"/>
    <lineage>
        <taxon>Bacteria</taxon>
        <taxon>Pseudomonadati</taxon>
        <taxon>Bacteroidota</taxon>
        <taxon>Flavobacteriia</taxon>
        <taxon>Flavobacteriales</taxon>
        <taxon>Flavobacteriaceae</taxon>
        <taxon>Microcosmobacter</taxon>
    </lineage>
</organism>
<sequence>MKKYFVILTLIFFTGVNLFAQNFSNLWDGHFSYFNITDVTRSETKLYAASENAIFSYDIQTNEIEKITTVQGLSGETISTIEYSEVFDIILIGYENGLIELFFEEDDTILSVVDILEKETISPENKRINDFNVNDGLVYIATNFGISIYDLDRLEFGDTYFLGNGGLQIKVYNTAIFEDAIYAACGNDNGLKKGLLSNQNLIDFSQWQTINPGNFVSVERNLSKLFTVSIGASLFEIINDNIVFIVSLGNLPNDTDVSDNTLVIALSNQVQLFNEDGNLITSIQTPSELGISFNSGLIINEFLYTGTNDLGVLRSNYLNPDDFQEIRPSGPLRNSAFKIHAINDKVWVNYGDYSVDLNPYPLRQFGMSILVEEEWINIPYDSLLGGRDFVDVAVNPFNPSQAFVNSFFNGILEFENETPFFLHDENNSGLEPLISASSDYTDLRISSIKFDRNGLLWSNTSRVRRPMKSYDPATNQWQAYDIDDVIPDINNIGFGNDDNELGFIDLDIDSNGTKWFGSFFNGLIGFNENIGGGLSNSVSRTDQNMPTTKVRAVAVDQRNQVWIGTDFGLRVLFNSAGFLENPVPEVNSIIILEDGIPKELLESQFITDIKVDGSNNKWVGTLDSGVFYFSPDGQETIYHFTKDNSPIPSNSINDISIDDINGRVYISTSRGLVSFTSGGSKPEETLDEAFVYPNPVRPEYNVLGSDNLNDINKGIKIKGLTENVNVKITDVEGNLVAEAQSRVNQRSSKANYNFAIDGGTGIWNGKNFRGNVVATGVYLVLISDLDSFETKTLKLLIVR</sequence>
<dbReference type="Gene3D" id="2.60.40.4070">
    <property type="match status" value="1"/>
</dbReference>
<evidence type="ECO:0000313" key="3">
    <source>
        <dbReference type="Proteomes" id="UP001259492"/>
    </source>
</evidence>
<evidence type="ECO:0000313" key="2">
    <source>
        <dbReference type="EMBL" id="MDT0557802.1"/>
    </source>
</evidence>
<keyword evidence="3" id="KW-1185">Reference proteome</keyword>
<dbReference type="InterPro" id="IPR048954">
    <property type="entry name" value="PorZ_N"/>
</dbReference>
<dbReference type="Pfam" id="PF21544">
    <property type="entry name" value="PorZ_N_b_propeller"/>
    <property type="match status" value="1"/>
</dbReference>
<dbReference type="SUPFAM" id="SSF101898">
    <property type="entry name" value="NHL repeat"/>
    <property type="match status" value="1"/>
</dbReference>
<comment type="caution">
    <text evidence="2">The sequence shown here is derived from an EMBL/GenBank/DDBJ whole genome shotgun (WGS) entry which is preliminary data.</text>
</comment>